<dbReference type="Proteomes" id="UP000001556">
    <property type="component" value="Chromosome"/>
</dbReference>
<name>A4J3T9_DESRM</name>
<evidence type="ECO:0000313" key="1">
    <source>
        <dbReference type="EMBL" id="ABO49742.1"/>
    </source>
</evidence>
<dbReference type="RefSeq" id="WP_011877568.1">
    <property type="nucleotide sequence ID" value="NC_009253.1"/>
</dbReference>
<dbReference type="AlphaFoldDB" id="A4J3T9"/>
<organism evidence="1 2">
    <name type="scientific">Desulforamulus reducens (strain ATCC BAA-1160 / DSM 100696 / MI-1)</name>
    <name type="common">Desulfotomaculum reducens</name>
    <dbReference type="NCBI Taxonomy" id="349161"/>
    <lineage>
        <taxon>Bacteria</taxon>
        <taxon>Bacillati</taxon>
        <taxon>Bacillota</taxon>
        <taxon>Clostridia</taxon>
        <taxon>Eubacteriales</taxon>
        <taxon>Peptococcaceae</taxon>
        <taxon>Desulforamulus</taxon>
    </lineage>
</organism>
<reference evidence="1 2" key="1">
    <citation type="submission" date="2007-03" db="EMBL/GenBank/DDBJ databases">
        <title>Complete sequence of Desulfotomaculum reducens MI-1.</title>
        <authorList>
            <consortium name="US DOE Joint Genome Institute"/>
            <person name="Copeland A."/>
            <person name="Lucas S."/>
            <person name="Lapidus A."/>
            <person name="Barry K."/>
            <person name="Detter J.C."/>
            <person name="Glavina del Rio T."/>
            <person name="Hammon N."/>
            <person name="Israni S."/>
            <person name="Dalin E."/>
            <person name="Tice H."/>
            <person name="Pitluck S."/>
            <person name="Sims D."/>
            <person name="Brettin T."/>
            <person name="Bruce D."/>
            <person name="Han C."/>
            <person name="Tapia R."/>
            <person name="Schmutz J."/>
            <person name="Larimer F."/>
            <person name="Land M."/>
            <person name="Hauser L."/>
            <person name="Kyrpides N."/>
            <person name="Kim E."/>
            <person name="Tebo B.M."/>
            <person name="Richardson P."/>
        </authorList>
    </citation>
    <scope>NUCLEOTIDE SEQUENCE [LARGE SCALE GENOMIC DNA]</scope>
    <source>
        <strain evidence="1 2">MI-1</strain>
    </source>
</reference>
<sequence>MGFKDYAAADIAVFVNVDEMADSHDIDGQQIPAIVDSDVLSGQSEYRDGIYLGEILVFVRSSDLPSRPVKNQHMRLDGELYLVSNCSEEDGLLQITLEANEA</sequence>
<dbReference type="STRING" id="349161.Dred_1208"/>
<keyword evidence="2" id="KW-1185">Reference proteome</keyword>
<dbReference type="eggNOG" id="ENOG5033DB3">
    <property type="taxonomic scope" value="Bacteria"/>
</dbReference>
<dbReference type="HOGENOM" id="CLU_164696_0_0_9"/>
<dbReference type="KEGG" id="drm:Dred_1208"/>
<accession>A4J3T9</accession>
<dbReference type="OrthoDB" id="9802430at2"/>
<proteinExistence type="predicted"/>
<protein>
    <submittedName>
        <fullName evidence="1">Uncharacterized protein</fullName>
    </submittedName>
</protein>
<dbReference type="EMBL" id="CP000612">
    <property type="protein sequence ID" value="ABO49742.1"/>
    <property type="molecule type" value="Genomic_DNA"/>
</dbReference>
<evidence type="ECO:0000313" key="2">
    <source>
        <dbReference type="Proteomes" id="UP000001556"/>
    </source>
</evidence>
<gene>
    <name evidence="1" type="ordered locus">Dred_1208</name>
</gene>